<proteinExistence type="predicted"/>
<name>A0A1F6V9K8_9BACT</name>
<feature type="compositionally biased region" description="Basic residues" evidence="1">
    <location>
        <begin position="27"/>
        <end position="36"/>
    </location>
</feature>
<dbReference type="Proteomes" id="UP000178700">
    <property type="component" value="Unassembled WGS sequence"/>
</dbReference>
<organism evidence="2 3">
    <name type="scientific">Candidatus Nomurabacteria bacterium RIFCSPHIGHO2_01_FULL_39_10</name>
    <dbReference type="NCBI Taxonomy" id="1801733"/>
    <lineage>
        <taxon>Bacteria</taxon>
        <taxon>Candidatus Nomuraibacteriota</taxon>
    </lineage>
</organism>
<dbReference type="EMBL" id="MFTJ01000013">
    <property type="protein sequence ID" value="OGI66350.1"/>
    <property type="molecule type" value="Genomic_DNA"/>
</dbReference>
<evidence type="ECO:0000313" key="2">
    <source>
        <dbReference type="EMBL" id="OGI66350.1"/>
    </source>
</evidence>
<feature type="compositionally biased region" description="Basic and acidic residues" evidence="1">
    <location>
        <begin position="1"/>
        <end position="10"/>
    </location>
</feature>
<feature type="region of interest" description="Disordered" evidence="1">
    <location>
        <begin position="1"/>
        <end position="39"/>
    </location>
</feature>
<accession>A0A1F6V9K8</accession>
<reference evidence="2 3" key="1">
    <citation type="journal article" date="2016" name="Nat. Commun.">
        <title>Thousands of microbial genomes shed light on interconnected biogeochemical processes in an aquifer system.</title>
        <authorList>
            <person name="Anantharaman K."/>
            <person name="Brown C.T."/>
            <person name="Hug L.A."/>
            <person name="Sharon I."/>
            <person name="Castelle C.J."/>
            <person name="Probst A.J."/>
            <person name="Thomas B.C."/>
            <person name="Singh A."/>
            <person name="Wilkins M.J."/>
            <person name="Karaoz U."/>
            <person name="Brodie E.L."/>
            <person name="Williams K.H."/>
            <person name="Hubbard S.S."/>
            <person name="Banfield J.F."/>
        </authorList>
    </citation>
    <scope>NUCLEOTIDE SEQUENCE [LARGE SCALE GENOMIC DNA]</scope>
</reference>
<gene>
    <name evidence="2" type="ORF">A2642_01390</name>
</gene>
<dbReference type="AlphaFoldDB" id="A0A1F6V9K8"/>
<protein>
    <submittedName>
        <fullName evidence="2">Uncharacterized protein</fullName>
    </submittedName>
</protein>
<sequence length="101" mass="11648">MFKKLLEKLKSKSASKPTPASTPTKVSKPKPAKSSKKAYPNRFLKFYHENKGRVNKNRRSMYTEHRKAGLCVRCTKKSAPGIVFCSYHQQKQNKYNKIARS</sequence>
<comment type="caution">
    <text evidence="2">The sequence shown here is derived from an EMBL/GenBank/DDBJ whole genome shotgun (WGS) entry which is preliminary data.</text>
</comment>
<evidence type="ECO:0000256" key="1">
    <source>
        <dbReference type="SAM" id="MobiDB-lite"/>
    </source>
</evidence>
<evidence type="ECO:0000313" key="3">
    <source>
        <dbReference type="Proteomes" id="UP000178700"/>
    </source>
</evidence>
<feature type="compositionally biased region" description="Low complexity" evidence="1">
    <location>
        <begin position="12"/>
        <end position="26"/>
    </location>
</feature>